<dbReference type="GeneID" id="31507836"/>
<reference evidence="2 3" key="1">
    <citation type="submission" date="2013-04" db="EMBL/GenBank/DDBJ databases">
        <authorList>
            <person name="Lin L."/>
            <person name="Zeng Z."/>
            <person name="Xie J."/>
            <person name="Luo L."/>
            <person name="Yang Z."/>
            <person name="Liang W."/>
            <person name="Lin H."/>
            <person name="Dong C."/>
            <person name="Sun Y."/>
        </authorList>
    </citation>
    <scope>NUCLEOTIDE SEQUENCE [LARGE SCALE GENOMIC DNA]</scope>
    <source>
        <strain evidence="2 3">CQ-W70</strain>
    </source>
</reference>
<keyword evidence="1" id="KW-0472">Membrane</keyword>
<evidence type="ECO:0000256" key="1">
    <source>
        <dbReference type="SAM" id="Phobius"/>
    </source>
</evidence>
<dbReference type="PATRIC" id="fig|1316930.3.peg.380"/>
<evidence type="ECO:0000313" key="2">
    <source>
        <dbReference type="EMBL" id="AIA33949.1"/>
    </source>
</evidence>
<dbReference type="RefSeq" id="WP_013456404.1">
    <property type="nucleotide sequence ID" value="NZ_CP005933.1"/>
</dbReference>
<dbReference type="KEGG" id="mbq:K668_01855"/>
<dbReference type="HOGENOM" id="CLU_2193997_0_0_14"/>
<dbReference type="NCBIfam" id="NF045849">
    <property type="entry name" value="ICE_MMCAP2_0565"/>
    <property type="match status" value="1"/>
</dbReference>
<sequence>MNGATRPIDAGALNTSLGELAATVQKYINITLGALAGILVIAILIVGATAWFKASKADSDEQRANELKKIKWLAGFIIFVVIAWAISGVITGILQSVWKVS</sequence>
<gene>
    <name evidence="2" type="ORF">K668_01855</name>
</gene>
<organism evidence="2 3">
    <name type="scientific">Mycoplasmopsis bovis CQ-W70</name>
    <dbReference type="NCBI Taxonomy" id="1316930"/>
    <lineage>
        <taxon>Bacteria</taxon>
        <taxon>Bacillati</taxon>
        <taxon>Mycoplasmatota</taxon>
        <taxon>Mycoplasmoidales</taxon>
        <taxon>Metamycoplasmataceae</taxon>
        <taxon>Mycoplasmopsis</taxon>
    </lineage>
</organism>
<protein>
    <recommendedName>
        <fullName evidence="4">Transmembrane protein</fullName>
    </recommendedName>
</protein>
<feature type="transmembrane region" description="Helical" evidence="1">
    <location>
        <begin position="73"/>
        <end position="98"/>
    </location>
</feature>
<proteinExistence type="predicted"/>
<evidence type="ECO:0008006" key="4">
    <source>
        <dbReference type="Google" id="ProtNLM"/>
    </source>
</evidence>
<evidence type="ECO:0000313" key="3">
    <source>
        <dbReference type="Proteomes" id="UP000027182"/>
    </source>
</evidence>
<dbReference type="Proteomes" id="UP000027182">
    <property type="component" value="Chromosome"/>
</dbReference>
<dbReference type="EMBL" id="CP005933">
    <property type="protein sequence ID" value="AIA33949.1"/>
    <property type="molecule type" value="Genomic_DNA"/>
</dbReference>
<dbReference type="AlphaFoldDB" id="A0A059XZ95"/>
<name>A0A059XZ95_MYCBV</name>
<keyword evidence="1" id="KW-0812">Transmembrane</keyword>
<accession>A0A059XZ95</accession>
<keyword evidence="1" id="KW-1133">Transmembrane helix</keyword>
<feature type="transmembrane region" description="Helical" evidence="1">
    <location>
        <begin position="27"/>
        <end position="52"/>
    </location>
</feature>